<dbReference type="Proteomes" id="UP001286456">
    <property type="component" value="Unassembled WGS sequence"/>
</dbReference>
<evidence type="ECO:0000313" key="3">
    <source>
        <dbReference type="Proteomes" id="UP001286456"/>
    </source>
</evidence>
<dbReference type="AlphaFoldDB" id="A0AAE0IX35"/>
<dbReference type="PROSITE" id="PS50097">
    <property type="entry name" value="BTB"/>
    <property type="match status" value="1"/>
</dbReference>
<dbReference type="Gene3D" id="3.30.710.10">
    <property type="entry name" value="Potassium Channel Kv1.1, Chain A"/>
    <property type="match status" value="2"/>
</dbReference>
<comment type="caution">
    <text evidence="2">The sequence shown here is derived from an EMBL/GenBank/DDBJ whole genome shotgun (WGS) entry which is preliminary data.</text>
</comment>
<reference evidence="2" key="1">
    <citation type="journal article" date="2023" name="Mol. Phylogenet. Evol.">
        <title>Genome-scale phylogeny and comparative genomics of the fungal order Sordariales.</title>
        <authorList>
            <person name="Hensen N."/>
            <person name="Bonometti L."/>
            <person name="Westerberg I."/>
            <person name="Brannstrom I.O."/>
            <person name="Guillou S."/>
            <person name="Cros-Aarteil S."/>
            <person name="Calhoun S."/>
            <person name="Haridas S."/>
            <person name="Kuo A."/>
            <person name="Mondo S."/>
            <person name="Pangilinan J."/>
            <person name="Riley R."/>
            <person name="LaButti K."/>
            <person name="Andreopoulos B."/>
            <person name="Lipzen A."/>
            <person name="Chen C."/>
            <person name="Yan M."/>
            <person name="Daum C."/>
            <person name="Ng V."/>
            <person name="Clum A."/>
            <person name="Steindorff A."/>
            <person name="Ohm R.A."/>
            <person name="Martin F."/>
            <person name="Silar P."/>
            <person name="Natvig D.O."/>
            <person name="Lalanne C."/>
            <person name="Gautier V."/>
            <person name="Ament-Velasquez S.L."/>
            <person name="Kruys A."/>
            <person name="Hutchinson M.I."/>
            <person name="Powell A.J."/>
            <person name="Barry K."/>
            <person name="Miller A.N."/>
            <person name="Grigoriev I.V."/>
            <person name="Debuchy R."/>
            <person name="Gladieux P."/>
            <person name="Hiltunen Thoren M."/>
            <person name="Johannesson H."/>
        </authorList>
    </citation>
    <scope>NUCLEOTIDE SEQUENCE</scope>
    <source>
        <strain evidence="2">SMH4131-1</strain>
    </source>
</reference>
<protein>
    <recommendedName>
        <fullName evidence="1">BTB domain-containing protein</fullName>
    </recommendedName>
</protein>
<dbReference type="InterPro" id="IPR000210">
    <property type="entry name" value="BTB/POZ_dom"/>
</dbReference>
<feature type="domain" description="BTB" evidence="1">
    <location>
        <begin position="458"/>
        <end position="533"/>
    </location>
</feature>
<evidence type="ECO:0000259" key="1">
    <source>
        <dbReference type="PROSITE" id="PS50097"/>
    </source>
</evidence>
<name>A0AAE0IX35_9PEZI</name>
<dbReference type="CDD" id="cd18186">
    <property type="entry name" value="BTB_POZ_ZBTB_KLHL-like"/>
    <property type="match status" value="1"/>
</dbReference>
<evidence type="ECO:0000313" key="2">
    <source>
        <dbReference type="EMBL" id="KAK3332906.1"/>
    </source>
</evidence>
<reference evidence="2" key="2">
    <citation type="submission" date="2023-06" db="EMBL/GenBank/DDBJ databases">
        <authorList>
            <consortium name="Lawrence Berkeley National Laboratory"/>
            <person name="Haridas S."/>
            <person name="Hensen N."/>
            <person name="Bonometti L."/>
            <person name="Westerberg I."/>
            <person name="Brannstrom I.O."/>
            <person name="Guillou S."/>
            <person name="Cros-Aarteil S."/>
            <person name="Calhoun S."/>
            <person name="Kuo A."/>
            <person name="Mondo S."/>
            <person name="Pangilinan J."/>
            <person name="Riley R."/>
            <person name="Labutti K."/>
            <person name="Andreopoulos B."/>
            <person name="Lipzen A."/>
            <person name="Chen C."/>
            <person name="Yanf M."/>
            <person name="Daum C."/>
            <person name="Ng V."/>
            <person name="Clum A."/>
            <person name="Steindorff A."/>
            <person name="Ohm R."/>
            <person name="Martin F."/>
            <person name="Silar P."/>
            <person name="Natvig D."/>
            <person name="Lalanne C."/>
            <person name="Gautier V."/>
            <person name="Ament-Velasquez S.L."/>
            <person name="Kruys A."/>
            <person name="Hutchinson M.I."/>
            <person name="Powell A.J."/>
            <person name="Barry K."/>
            <person name="Miller A.N."/>
            <person name="Grigoriev I.V."/>
            <person name="Debuchy R."/>
            <person name="Gladieux P."/>
            <person name="Thoren M.H."/>
            <person name="Johannesson H."/>
        </authorList>
    </citation>
    <scope>NUCLEOTIDE SEQUENCE</scope>
    <source>
        <strain evidence="2">SMH4131-1</strain>
    </source>
</reference>
<gene>
    <name evidence="2" type="ORF">B0T19DRAFT_483060</name>
</gene>
<sequence length="807" mass="90036">MEVAIAARVGRDPVILDQAGDLLLFVKDDIMAPSAEFLVSSKILCLNSPVFAAMLGHYFNEGQLLRQGGGQPKITVKGDSADTMQVLLAILHCKPDLVPRFLEPLTLARFAVQCDKYDCATAVRGWAHLWCETCNCSGPDLNNPLLFDYDMNFDDLVRARNMSPRQVHDITDRGYLVLATWLLLPQGSTEQEVIFEAHMKNIPPYFKSRNLWESLDPIKTHLPPRIIEGMALCIDKILQDMLQQTENIAKPGRLISSHACFRMPGKQCLRCGWTTPLGPGSLPRNGQPAPSHRCVADNRGGGAGDSEPFMVDRMCNHNLRMAEYFRLLEMADFWPVTFSRFAKPGWDPRQSKTVHQVIWLLQQVVDRNEHVCDGGIHHCPLHQEMAQLLIDVRASAERHVGAASSRGMETHSTQTTQAIDHVQVRVNCNREDQVEKDSETERKPKMEIQLRMVFDNHGDVILFVKDTERHWGGEFLVSSKVLTLASPVFATMMGPNFMEGQKLRSGQAQGKPPTITVEEDDLDAMQTILGVLHFKINLVPSTITPEQIAKIAVHCDKYDCAAPLRLFVFTACRRFSDDLNTSSTEKGLLFLAGCLLNAPELDPSLAEEQIKSLPCGFSNDFMRVPLIKTHLDSRKIDWIIRRLQREIENTLTYLGGNSEPRSGACFRMPGAMCDKCGAILTWNGDKEEFAKLSPCSSCVNDSEWSPSGPGHRPTIVERECTHSTRVVDLLRILVNAGLFPISAVFDMSVSQIVRNAEYALAMGESEHPCDGGRNGCPLRMSLVVMAATIKRVSESIRAVDCLSNSTW</sequence>
<dbReference type="InterPro" id="IPR011333">
    <property type="entry name" value="SKP1/BTB/POZ_sf"/>
</dbReference>
<keyword evidence="3" id="KW-1185">Reference proteome</keyword>
<accession>A0AAE0IX35</accession>
<organism evidence="2 3">
    <name type="scientific">Cercophora scortea</name>
    <dbReference type="NCBI Taxonomy" id="314031"/>
    <lineage>
        <taxon>Eukaryota</taxon>
        <taxon>Fungi</taxon>
        <taxon>Dikarya</taxon>
        <taxon>Ascomycota</taxon>
        <taxon>Pezizomycotina</taxon>
        <taxon>Sordariomycetes</taxon>
        <taxon>Sordariomycetidae</taxon>
        <taxon>Sordariales</taxon>
        <taxon>Lasiosphaeriaceae</taxon>
        <taxon>Cercophora</taxon>
    </lineage>
</organism>
<proteinExistence type="predicted"/>
<dbReference type="EMBL" id="JAUEPO010000002">
    <property type="protein sequence ID" value="KAK3332906.1"/>
    <property type="molecule type" value="Genomic_DNA"/>
</dbReference>